<name>A0A434ATC0_9BACT</name>
<dbReference type="Pfam" id="PF19775">
    <property type="entry name" value="DUF6261"/>
    <property type="match status" value="1"/>
</dbReference>
<dbReference type="AlphaFoldDB" id="A0A434ATC0"/>
<accession>A0A434ATC0</accession>
<comment type="caution">
    <text evidence="1">The sequence shown here is derived from an EMBL/GenBank/DDBJ whole genome shotgun (WGS) entry which is preliminary data.</text>
</comment>
<dbReference type="RefSeq" id="WP_127344237.1">
    <property type="nucleotide sequence ID" value="NZ_RJJX01000017.1"/>
</dbReference>
<dbReference type="OrthoDB" id="1115831at2"/>
<protein>
    <submittedName>
        <fullName evidence="1">Uncharacterized protein</fullName>
    </submittedName>
</protein>
<dbReference type="InterPro" id="IPR046228">
    <property type="entry name" value="DUF6261"/>
</dbReference>
<evidence type="ECO:0000313" key="1">
    <source>
        <dbReference type="EMBL" id="RUT77671.1"/>
    </source>
</evidence>
<dbReference type="EMBL" id="RJJX01000017">
    <property type="protein sequence ID" value="RUT77671.1"/>
    <property type="molecule type" value="Genomic_DNA"/>
</dbReference>
<keyword evidence="2" id="KW-1185">Reference proteome</keyword>
<reference evidence="1 2" key="1">
    <citation type="submission" date="2018-11" db="EMBL/GenBank/DDBJ databases">
        <title>Parancylomarina longa gen. nov., sp. nov., isolated from sediments of southern Okinawa.</title>
        <authorList>
            <person name="Fu T."/>
        </authorList>
    </citation>
    <scope>NUCLEOTIDE SEQUENCE [LARGE SCALE GENOMIC DNA]</scope>
    <source>
        <strain evidence="1 2">T3-2 S1-C</strain>
    </source>
</reference>
<organism evidence="1 2">
    <name type="scientific">Ancylomarina longa</name>
    <dbReference type="NCBI Taxonomy" id="2487017"/>
    <lineage>
        <taxon>Bacteria</taxon>
        <taxon>Pseudomonadati</taxon>
        <taxon>Bacteroidota</taxon>
        <taxon>Bacteroidia</taxon>
        <taxon>Marinilabiliales</taxon>
        <taxon>Marinifilaceae</taxon>
        <taxon>Ancylomarina</taxon>
    </lineage>
</organism>
<sequence length="245" mass="28527">MNTQIYYYCNNEEINSALENLLPEFKKANFGEDLVLSGILDKIKYRNTGLRNTMGIVRKGKFTNEMHLADSKLDKTFICFKQIVNANTYFLDEDIASSARKLWEVIEAYDLNMYMYSYERQLSKTLALIERTKEDEISNWIGKIEGGERALNQMEICCADYQLVYNKTIQEDANTVTAEAPTAQKKEIRDLINRELLPYLNVMSQAMPQKYAAITELSRKYIKEINRDAHARKTRKKAQVQKENL</sequence>
<dbReference type="Proteomes" id="UP000282985">
    <property type="component" value="Unassembled WGS sequence"/>
</dbReference>
<proteinExistence type="predicted"/>
<evidence type="ECO:0000313" key="2">
    <source>
        <dbReference type="Proteomes" id="UP000282985"/>
    </source>
</evidence>
<gene>
    <name evidence="1" type="ORF">DLK05_12145</name>
</gene>